<dbReference type="Proteomes" id="UP000184050">
    <property type="component" value="Unassembled WGS sequence"/>
</dbReference>
<dbReference type="SUPFAM" id="SSF55729">
    <property type="entry name" value="Acyl-CoA N-acyltransferases (Nat)"/>
    <property type="match status" value="1"/>
</dbReference>
<organism evidence="1 2">
    <name type="scientific">Tangfeifania diversioriginum</name>
    <dbReference type="NCBI Taxonomy" id="1168035"/>
    <lineage>
        <taxon>Bacteria</taxon>
        <taxon>Pseudomonadati</taxon>
        <taxon>Bacteroidota</taxon>
        <taxon>Bacteroidia</taxon>
        <taxon>Marinilabiliales</taxon>
        <taxon>Prolixibacteraceae</taxon>
        <taxon>Tangfeifania</taxon>
    </lineage>
</organism>
<accession>A0A1M6NN40</accession>
<dbReference type="InterPro" id="IPR016181">
    <property type="entry name" value="Acyl_CoA_acyltransferase"/>
</dbReference>
<keyword evidence="2" id="KW-1185">Reference proteome</keyword>
<dbReference type="STRING" id="1168035.SAMN05444280_14414"/>
<protein>
    <recommendedName>
        <fullName evidence="3">N-acetyltransferase domain-containing protein</fullName>
    </recommendedName>
</protein>
<gene>
    <name evidence="1" type="ORF">SAMN05444280_14414</name>
</gene>
<name>A0A1M6NN40_9BACT</name>
<reference evidence="1 2" key="1">
    <citation type="submission" date="2016-11" db="EMBL/GenBank/DDBJ databases">
        <authorList>
            <person name="Jaros S."/>
            <person name="Januszkiewicz K."/>
            <person name="Wedrychowicz H."/>
        </authorList>
    </citation>
    <scope>NUCLEOTIDE SEQUENCE [LARGE SCALE GENOMIC DNA]</scope>
    <source>
        <strain evidence="1 2">DSM 27063</strain>
    </source>
</reference>
<dbReference type="AlphaFoldDB" id="A0A1M6NN40"/>
<dbReference type="EMBL" id="FQZE01000044">
    <property type="protein sequence ID" value="SHJ97159.1"/>
    <property type="molecule type" value="Genomic_DNA"/>
</dbReference>
<dbReference type="RefSeq" id="WP_073173604.1">
    <property type="nucleotide sequence ID" value="NZ_FQZE01000044.1"/>
</dbReference>
<dbReference type="Gene3D" id="3.40.630.30">
    <property type="match status" value="1"/>
</dbReference>
<evidence type="ECO:0000313" key="2">
    <source>
        <dbReference type="Proteomes" id="UP000184050"/>
    </source>
</evidence>
<evidence type="ECO:0008006" key="3">
    <source>
        <dbReference type="Google" id="ProtNLM"/>
    </source>
</evidence>
<sequence>MIQIFEKLFFKKRYILSWNQSNVYNLPHRKGYSINVFRSFNEFDDFISNDTIFLKRNRSFLKMLEHSEWMLFTITEEGKKELAGYYFVLISSNKQVLHDKFIIKPNEALMCHAFIYPQYRNNGLYKTLIKFSHAYLLKENHKNIYTIVEESNTASLKANLDSGLEYYEINYLVKFFGVNLLSMFYQKSKLILIITGKIFQNKKIYQA</sequence>
<evidence type="ECO:0000313" key="1">
    <source>
        <dbReference type="EMBL" id="SHJ97159.1"/>
    </source>
</evidence>
<proteinExistence type="predicted"/>